<dbReference type="GO" id="GO:0032259">
    <property type="term" value="P:methylation"/>
    <property type="evidence" value="ECO:0007669"/>
    <property type="project" value="UniProtKB-KW"/>
</dbReference>
<evidence type="ECO:0000256" key="2">
    <source>
        <dbReference type="ARBA" id="ARBA00022679"/>
    </source>
</evidence>
<evidence type="ECO:0000313" key="5">
    <source>
        <dbReference type="EMBL" id="MDH0569528.1"/>
    </source>
</evidence>
<dbReference type="InterPro" id="IPR029063">
    <property type="entry name" value="SAM-dependent_MTases_sf"/>
</dbReference>
<dbReference type="Pfam" id="PF13649">
    <property type="entry name" value="Methyltransf_25"/>
    <property type="match status" value="1"/>
</dbReference>
<dbReference type="RefSeq" id="WP_257598744.1">
    <property type="nucleotide sequence ID" value="NZ_JANKBU010000114.1"/>
</dbReference>
<accession>A0AB35L3N7</accession>
<feature type="domain" description="Methyltransferase" evidence="4">
    <location>
        <begin position="78"/>
        <end position="181"/>
    </location>
</feature>
<comment type="caution">
    <text evidence="5">The sequence shown here is derived from an EMBL/GenBank/DDBJ whole genome shotgun (WGS) entry which is preliminary data.</text>
</comment>
<proteinExistence type="predicted"/>
<dbReference type="InterPro" id="IPR041698">
    <property type="entry name" value="Methyltransf_25"/>
</dbReference>
<dbReference type="PANTHER" id="PTHR43464">
    <property type="entry name" value="METHYLTRANSFERASE"/>
    <property type="match status" value="1"/>
</dbReference>
<protein>
    <submittedName>
        <fullName evidence="5">Class I SAM-dependent methyltransferase</fullName>
    </submittedName>
</protein>
<dbReference type="Gene3D" id="3.40.50.150">
    <property type="entry name" value="Vaccinia Virus protein VP39"/>
    <property type="match status" value="1"/>
</dbReference>
<dbReference type="CDD" id="cd02440">
    <property type="entry name" value="AdoMet_MTases"/>
    <property type="match status" value="1"/>
</dbReference>
<evidence type="ECO:0000256" key="1">
    <source>
        <dbReference type="ARBA" id="ARBA00022603"/>
    </source>
</evidence>
<reference evidence="5" key="1">
    <citation type="submission" date="2022-09" db="EMBL/GenBank/DDBJ databases">
        <title>Intensive care unit water sources are persistently colonized with multi-drug resistant bacteria and are the site of extensive horizontal gene transfer of antibiotic resistance genes.</title>
        <authorList>
            <person name="Diorio-Toth L."/>
        </authorList>
    </citation>
    <scope>NUCLEOTIDE SEQUENCE</scope>
    <source>
        <strain evidence="5">GD04000</strain>
    </source>
</reference>
<name>A0AB35L3N7_ECTOL</name>
<dbReference type="Proteomes" id="UP001159292">
    <property type="component" value="Unassembled WGS sequence"/>
</dbReference>
<keyword evidence="3" id="KW-0949">S-adenosyl-L-methionine</keyword>
<keyword evidence="2" id="KW-0808">Transferase</keyword>
<dbReference type="AlphaFoldDB" id="A0AB35L3N7"/>
<evidence type="ECO:0000259" key="4">
    <source>
        <dbReference type="Pfam" id="PF13649"/>
    </source>
</evidence>
<organism evidence="5 6">
    <name type="scientific">Ectopseudomonas oleovorans</name>
    <name type="common">Pseudomonas oleovorans</name>
    <dbReference type="NCBI Taxonomy" id="301"/>
    <lineage>
        <taxon>Bacteria</taxon>
        <taxon>Pseudomonadati</taxon>
        <taxon>Pseudomonadota</taxon>
        <taxon>Gammaproteobacteria</taxon>
        <taxon>Pseudomonadales</taxon>
        <taxon>Pseudomonadaceae</taxon>
        <taxon>Ectopseudomonas</taxon>
    </lineage>
</organism>
<dbReference type="SUPFAM" id="SSF53335">
    <property type="entry name" value="S-adenosyl-L-methionine-dependent methyltransferases"/>
    <property type="match status" value="1"/>
</dbReference>
<dbReference type="PANTHER" id="PTHR43464:SF19">
    <property type="entry name" value="UBIQUINONE BIOSYNTHESIS O-METHYLTRANSFERASE, MITOCHONDRIAL"/>
    <property type="match status" value="1"/>
</dbReference>
<evidence type="ECO:0000256" key="3">
    <source>
        <dbReference type="ARBA" id="ARBA00022691"/>
    </source>
</evidence>
<dbReference type="EMBL" id="JAOEET010000093">
    <property type="protein sequence ID" value="MDH0569528.1"/>
    <property type="molecule type" value="Genomic_DNA"/>
</dbReference>
<keyword evidence="1 5" id="KW-0489">Methyltransferase</keyword>
<sequence>MTNATEGVKDFYDRFSRSYTNYANGTSALAELLELKESDVNRAFSWGDVQTWQAIEESLELKIEQRRKTGDSTPINLLDVGCGDGTWALRIAHYCFSKGQSVCITCLDLSPAMLESAKKQFDDFFSQCGADDIYVTYEICDLSSGLPAHIKTKGFDVTLCLHTVLNHLPAKALAFAIAELVTSTHGYLYLSVKPPFSRPTFYAAPMSEILHFDRRNEHLYALDRSGSFHVLRSNLISHQQLIDALQPFSVNAEYVGLDVLISRLTPDPRWVGDDPTAKLLPIDDLLSLEARASLDSRYLNFANHILAIVDTCSNSPSVS</sequence>
<dbReference type="GO" id="GO:0008168">
    <property type="term" value="F:methyltransferase activity"/>
    <property type="evidence" value="ECO:0007669"/>
    <property type="project" value="UniProtKB-KW"/>
</dbReference>
<evidence type="ECO:0000313" key="6">
    <source>
        <dbReference type="Proteomes" id="UP001159292"/>
    </source>
</evidence>
<gene>
    <name evidence="5" type="ORF">N7671_20545</name>
</gene>